<accession>A0AAD4DY56</accession>
<dbReference type="RefSeq" id="XP_041220615.1">
    <property type="nucleotide sequence ID" value="XM_041367993.1"/>
</dbReference>
<feature type="transmembrane region" description="Helical" evidence="2">
    <location>
        <begin position="96"/>
        <end position="117"/>
    </location>
</feature>
<keyword evidence="2" id="KW-0472">Membrane</keyword>
<keyword evidence="4" id="KW-1185">Reference proteome</keyword>
<evidence type="ECO:0000256" key="2">
    <source>
        <dbReference type="SAM" id="Phobius"/>
    </source>
</evidence>
<name>A0AAD4DY56_9AGAM</name>
<comment type="caution">
    <text evidence="3">The sequence shown here is derived from an EMBL/GenBank/DDBJ whole genome shotgun (WGS) entry which is preliminary data.</text>
</comment>
<evidence type="ECO:0000256" key="1">
    <source>
        <dbReference type="SAM" id="MobiDB-lite"/>
    </source>
</evidence>
<dbReference type="EMBL" id="JABBWK010000072">
    <property type="protein sequence ID" value="KAG1895039.1"/>
    <property type="molecule type" value="Genomic_DNA"/>
</dbReference>
<dbReference type="Proteomes" id="UP001195769">
    <property type="component" value="Unassembled WGS sequence"/>
</dbReference>
<feature type="transmembrane region" description="Helical" evidence="2">
    <location>
        <begin position="129"/>
        <end position="146"/>
    </location>
</feature>
<feature type="transmembrane region" description="Helical" evidence="2">
    <location>
        <begin position="205"/>
        <end position="225"/>
    </location>
</feature>
<dbReference type="AlphaFoldDB" id="A0AAD4DY56"/>
<gene>
    <name evidence="3" type="ORF">F5891DRAFT_1194709</name>
</gene>
<evidence type="ECO:0000313" key="3">
    <source>
        <dbReference type="EMBL" id="KAG1895039.1"/>
    </source>
</evidence>
<keyword evidence="2" id="KW-1133">Transmembrane helix</keyword>
<feature type="region of interest" description="Disordered" evidence="1">
    <location>
        <begin position="1"/>
        <end position="35"/>
    </location>
</feature>
<feature type="compositionally biased region" description="Basic and acidic residues" evidence="1">
    <location>
        <begin position="1"/>
        <end position="10"/>
    </location>
</feature>
<evidence type="ECO:0000313" key="4">
    <source>
        <dbReference type="Proteomes" id="UP001195769"/>
    </source>
</evidence>
<dbReference type="GeneID" id="64662291"/>
<reference evidence="3" key="1">
    <citation type="journal article" date="2020" name="New Phytol.">
        <title>Comparative genomics reveals dynamic genome evolution in host specialist ectomycorrhizal fungi.</title>
        <authorList>
            <person name="Lofgren L.A."/>
            <person name="Nguyen N.H."/>
            <person name="Vilgalys R."/>
            <person name="Ruytinx J."/>
            <person name="Liao H.L."/>
            <person name="Branco S."/>
            <person name="Kuo A."/>
            <person name="LaButti K."/>
            <person name="Lipzen A."/>
            <person name="Andreopoulos W."/>
            <person name="Pangilinan J."/>
            <person name="Riley R."/>
            <person name="Hundley H."/>
            <person name="Na H."/>
            <person name="Barry K."/>
            <person name="Grigoriev I.V."/>
            <person name="Stajich J.E."/>
            <person name="Kennedy P.G."/>
        </authorList>
    </citation>
    <scope>NUCLEOTIDE SEQUENCE</scope>
    <source>
        <strain evidence="3">FC203</strain>
    </source>
</reference>
<protein>
    <submittedName>
        <fullName evidence="3">Uncharacterized protein</fullName>
    </submittedName>
</protein>
<organism evidence="3 4">
    <name type="scientific">Suillus fuscotomentosus</name>
    <dbReference type="NCBI Taxonomy" id="1912939"/>
    <lineage>
        <taxon>Eukaryota</taxon>
        <taxon>Fungi</taxon>
        <taxon>Dikarya</taxon>
        <taxon>Basidiomycota</taxon>
        <taxon>Agaricomycotina</taxon>
        <taxon>Agaricomycetes</taxon>
        <taxon>Agaricomycetidae</taxon>
        <taxon>Boletales</taxon>
        <taxon>Suillineae</taxon>
        <taxon>Suillaceae</taxon>
        <taxon>Suillus</taxon>
    </lineage>
</organism>
<sequence>MSREITHSENSRLTQCSKSQEPEKQPDPITSMPTEWEPPLAPIPRRCFIILCYIFVADSNLESFWKRISRDSSKGWEDYHAEYFDFLNRISTVQGLLLTTSAVFISTAAPLSILNYAADIPYACLSESLVFALFGLFLQLFVSAYLGPRYKRTKTLDELKERRWMIFCHLFNLALPALLFNTSLGWLLAAIVITGCTSQSLLTRILTITTVAALVLVEFLSFVVLPPFRKFWAVAWWGVHSHRSGHQG</sequence>
<keyword evidence="2" id="KW-0812">Transmembrane</keyword>
<proteinExistence type="predicted"/>
<feature type="transmembrane region" description="Helical" evidence="2">
    <location>
        <begin position="167"/>
        <end position="193"/>
    </location>
</feature>